<dbReference type="PANTHER" id="PTHR46809">
    <property type="entry name" value="STROMAL CELL-DERIVED FACTOR 2-LIKE PROTEIN"/>
    <property type="match status" value="1"/>
</dbReference>
<evidence type="ECO:0000313" key="7">
    <source>
        <dbReference type="Proteomes" id="UP001150907"/>
    </source>
</evidence>
<feature type="region of interest" description="Disordered" evidence="3">
    <location>
        <begin position="128"/>
        <end position="148"/>
    </location>
</feature>
<keyword evidence="2" id="KW-0677">Repeat</keyword>
<evidence type="ECO:0000259" key="5">
    <source>
        <dbReference type="PROSITE" id="PS50919"/>
    </source>
</evidence>
<evidence type="ECO:0000256" key="2">
    <source>
        <dbReference type="ARBA" id="ARBA00022737"/>
    </source>
</evidence>
<evidence type="ECO:0000313" key="6">
    <source>
        <dbReference type="EMBL" id="KAJ2002361.1"/>
    </source>
</evidence>
<feature type="signal peptide" evidence="4">
    <location>
        <begin position="1"/>
        <end position="23"/>
    </location>
</feature>
<dbReference type="Proteomes" id="UP001150907">
    <property type="component" value="Unassembled WGS sequence"/>
</dbReference>
<protein>
    <recommendedName>
        <fullName evidence="5">MIR domain-containing protein</fullName>
    </recommendedName>
</protein>
<comment type="caution">
    <text evidence="6">The sequence shown here is derived from an EMBL/GenBank/DDBJ whole genome shotgun (WGS) entry which is preliminary data.</text>
</comment>
<evidence type="ECO:0000256" key="1">
    <source>
        <dbReference type="ARBA" id="ARBA00022729"/>
    </source>
</evidence>
<evidence type="ECO:0000256" key="3">
    <source>
        <dbReference type="SAM" id="MobiDB-lite"/>
    </source>
</evidence>
<dbReference type="SMART" id="SM00472">
    <property type="entry name" value="MIR"/>
    <property type="match status" value="3"/>
</dbReference>
<dbReference type="PANTHER" id="PTHR46809:SF2">
    <property type="entry name" value="GH21273P"/>
    <property type="match status" value="1"/>
</dbReference>
<proteinExistence type="predicted"/>
<keyword evidence="7" id="KW-1185">Reference proteome</keyword>
<dbReference type="InterPro" id="IPR016093">
    <property type="entry name" value="MIR_motif"/>
</dbReference>
<feature type="domain" description="MIR" evidence="5">
    <location>
        <begin position="50"/>
        <end position="104"/>
    </location>
</feature>
<accession>A0A9W8EET7</accession>
<organism evidence="6 7">
    <name type="scientific">Coemansia thaxteri</name>
    <dbReference type="NCBI Taxonomy" id="2663907"/>
    <lineage>
        <taxon>Eukaryota</taxon>
        <taxon>Fungi</taxon>
        <taxon>Fungi incertae sedis</taxon>
        <taxon>Zoopagomycota</taxon>
        <taxon>Kickxellomycotina</taxon>
        <taxon>Kickxellomycetes</taxon>
        <taxon>Kickxellales</taxon>
        <taxon>Kickxellaceae</taxon>
        <taxon>Coemansia</taxon>
    </lineage>
</organism>
<feature type="chain" id="PRO_5040780505" description="MIR domain-containing protein" evidence="4">
    <location>
        <begin position="24"/>
        <end position="228"/>
    </location>
</feature>
<dbReference type="InterPro" id="IPR036300">
    <property type="entry name" value="MIR_dom_sf"/>
</dbReference>
<name>A0A9W8EET7_9FUNG</name>
<dbReference type="OrthoDB" id="5588846at2759"/>
<dbReference type="SUPFAM" id="SSF82109">
    <property type="entry name" value="MIR domain"/>
    <property type="match status" value="1"/>
</dbReference>
<evidence type="ECO:0000256" key="4">
    <source>
        <dbReference type="SAM" id="SignalP"/>
    </source>
</evidence>
<dbReference type="PROSITE" id="PS50919">
    <property type="entry name" value="MIR"/>
    <property type="match status" value="2"/>
</dbReference>
<feature type="domain" description="MIR" evidence="5">
    <location>
        <begin position="112"/>
        <end position="165"/>
    </location>
</feature>
<dbReference type="Gene3D" id="2.80.10.50">
    <property type="match status" value="1"/>
</dbReference>
<keyword evidence="1 4" id="KW-0732">Signal</keyword>
<gene>
    <name evidence="6" type="ORF">H4R26_003648</name>
</gene>
<sequence length="228" mass="24521">MRRAGFVLWVLTLVALAAGTGEALLFGSKNSDKETAAAAEGGAAGIEEGWEFVTHGSTIKLGHVKSDSRLILPQVSYGTGSQQQAVTAHSDASSTKGFWVVEGGDGDSVERGRPVGCGEQIRLVNSDSNHSLHSHSGHKSPISGAQEVSGFDGRDSGDLWVVECLGKGQQAWARERPVYLKHVETGWYLQSLPSKKYRQPIVGHQEVSAAKRPDSNAQWAALEGYYYR</sequence>
<reference evidence="6" key="1">
    <citation type="submission" date="2022-07" db="EMBL/GenBank/DDBJ databases">
        <title>Phylogenomic reconstructions and comparative analyses of Kickxellomycotina fungi.</title>
        <authorList>
            <person name="Reynolds N.K."/>
            <person name="Stajich J.E."/>
            <person name="Barry K."/>
            <person name="Grigoriev I.V."/>
            <person name="Crous P."/>
            <person name="Smith M.E."/>
        </authorList>
    </citation>
    <scope>NUCLEOTIDE SEQUENCE</scope>
    <source>
        <strain evidence="6">IMI 214461</strain>
    </source>
</reference>
<dbReference type="AlphaFoldDB" id="A0A9W8EET7"/>
<dbReference type="CDD" id="cd23279">
    <property type="entry name" value="beta-trefoil_MIR_SDF2-like"/>
    <property type="match status" value="1"/>
</dbReference>
<dbReference type="EMBL" id="JANBQF010000309">
    <property type="protein sequence ID" value="KAJ2002361.1"/>
    <property type="molecule type" value="Genomic_DNA"/>
</dbReference>